<name>A0A4Y7SZY9_COPMI</name>
<protein>
    <submittedName>
        <fullName evidence="1">Uncharacterized protein</fullName>
    </submittedName>
</protein>
<dbReference type="SUPFAM" id="SSF53098">
    <property type="entry name" value="Ribonuclease H-like"/>
    <property type="match status" value="1"/>
</dbReference>
<organism evidence="1 2">
    <name type="scientific">Coprinellus micaceus</name>
    <name type="common">Glistening ink-cap mushroom</name>
    <name type="synonym">Coprinus micaceus</name>
    <dbReference type="NCBI Taxonomy" id="71717"/>
    <lineage>
        <taxon>Eukaryota</taxon>
        <taxon>Fungi</taxon>
        <taxon>Dikarya</taxon>
        <taxon>Basidiomycota</taxon>
        <taxon>Agaricomycotina</taxon>
        <taxon>Agaricomycetes</taxon>
        <taxon>Agaricomycetidae</taxon>
        <taxon>Agaricales</taxon>
        <taxon>Agaricineae</taxon>
        <taxon>Psathyrellaceae</taxon>
        <taxon>Coprinellus</taxon>
    </lineage>
</organism>
<reference evidence="1 2" key="1">
    <citation type="journal article" date="2019" name="Nat. Ecol. Evol.">
        <title>Megaphylogeny resolves global patterns of mushroom evolution.</title>
        <authorList>
            <person name="Varga T."/>
            <person name="Krizsan K."/>
            <person name="Foldi C."/>
            <person name="Dima B."/>
            <person name="Sanchez-Garcia M."/>
            <person name="Sanchez-Ramirez S."/>
            <person name="Szollosi G.J."/>
            <person name="Szarkandi J.G."/>
            <person name="Papp V."/>
            <person name="Albert L."/>
            <person name="Andreopoulos W."/>
            <person name="Angelini C."/>
            <person name="Antonin V."/>
            <person name="Barry K.W."/>
            <person name="Bougher N.L."/>
            <person name="Buchanan P."/>
            <person name="Buyck B."/>
            <person name="Bense V."/>
            <person name="Catcheside P."/>
            <person name="Chovatia M."/>
            <person name="Cooper J."/>
            <person name="Damon W."/>
            <person name="Desjardin D."/>
            <person name="Finy P."/>
            <person name="Geml J."/>
            <person name="Haridas S."/>
            <person name="Hughes K."/>
            <person name="Justo A."/>
            <person name="Karasinski D."/>
            <person name="Kautmanova I."/>
            <person name="Kiss B."/>
            <person name="Kocsube S."/>
            <person name="Kotiranta H."/>
            <person name="LaButti K.M."/>
            <person name="Lechner B.E."/>
            <person name="Liimatainen K."/>
            <person name="Lipzen A."/>
            <person name="Lukacs Z."/>
            <person name="Mihaltcheva S."/>
            <person name="Morgado L.N."/>
            <person name="Niskanen T."/>
            <person name="Noordeloos M.E."/>
            <person name="Ohm R.A."/>
            <person name="Ortiz-Santana B."/>
            <person name="Ovrebo C."/>
            <person name="Racz N."/>
            <person name="Riley R."/>
            <person name="Savchenko A."/>
            <person name="Shiryaev A."/>
            <person name="Soop K."/>
            <person name="Spirin V."/>
            <person name="Szebenyi C."/>
            <person name="Tomsovsky M."/>
            <person name="Tulloss R.E."/>
            <person name="Uehling J."/>
            <person name="Grigoriev I.V."/>
            <person name="Vagvolgyi C."/>
            <person name="Papp T."/>
            <person name="Martin F.M."/>
            <person name="Miettinen O."/>
            <person name="Hibbett D.S."/>
            <person name="Nagy L.G."/>
        </authorList>
    </citation>
    <scope>NUCLEOTIDE SEQUENCE [LARGE SCALE GENOMIC DNA]</scope>
    <source>
        <strain evidence="1 2">FP101781</strain>
    </source>
</reference>
<keyword evidence="2" id="KW-1185">Reference proteome</keyword>
<dbReference type="InterPro" id="IPR012337">
    <property type="entry name" value="RNaseH-like_sf"/>
</dbReference>
<sequence length="213" mass="24095">MPTDPKASKKPLNWIEKMAITYFTAKNLDRRLFEFNDADWVAIETVCKWLDYFQCATRERSSTSVPMLSSTIAIFCGLQQQWENSIRSLPFSTAGEVRDALVKAHTKLSGYYFRFDASPYGTWAALLGPRISYDGLKEALEDDIELLGHLDYVKSSLATHYTAYYKSSTPPSTSSTPSAPTNSSQFHGGMRIVSSFQTYIDLWLIFYAFLGLL</sequence>
<accession>A0A4Y7SZY9</accession>
<dbReference type="EMBL" id="QPFP01000042">
    <property type="protein sequence ID" value="TEB27214.1"/>
    <property type="molecule type" value="Genomic_DNA"/>
</dbReference>
<dbReference type="AlphaFoldDB" id="A0A4Y7SZY9"/>
<gene>
    <name evidence="1" type="ORF">FA13DRAFT_1712777</name>
</gene>
<dbReference type="Proteomes" id="UP000298030">
    <property type="component" value="Unassembled WGS sequence"/>
</dbReference>
<evidence type="ECO:0000313" key="1">
    <source>
        <dbReference type="EMBL" id="TEB27214.1"/>
    </source>
</evidence>
<evidence type="ECO:0000313" key="2">
    <source>
        <dbReference type="Proteomes" id="UP000298030"/>
    </source>
</evidence>
<dbReference type="OrthoDB" id="1607513at2759"/>
<proteinExistence type="predicted"/>
<comment type="caution">
    <text evidence="1">The sequence shown here is derived from an EMBL/GenBank/DDBJ whole genome shotgun (WGS) entry which is preliminary data.</text>
</comment>